<evidence type="ECO:0000256" key="1">
    <source>
        <dbReference type="SAM" id="MobiDB-lite"/>
    </source>
</evidence>
<protein>
    <recommendedName>
        <fullName evidence="2">USP8 dimerisation domain-containing protein</fullName>
    </recommendedName>
</protein>
<sequence length="526" mass="59263">MANQAQSKRTDRPSSNRRNHLKEADGSSGNAITVSNLFPIDRYYDASQKVLNAFQVSFEEKKLDDAYVYGMRYSRFCVNEITKHDYYKATKFNQKRAVMNKQVTEVINKLEIVADMMDAEEVIKEAERKARFQRQKEEEARRRQEKLQELQQRVNRQKHSAVVSSPTISAESIHDSALAKLQRLNGPVEPPAVSTSRSPSQSMGENTESELEDSQQDPDGLIASSDDIPPPLLPPQPDDEPEHSAPPSYQDIVNYFGPSNIQSTSIEESDKPQNKKAAPKTKLSIRQYIANAERARLALQQQRKILVSPLQTYQGRVRGSTNGCTVISATIASKHLETHGGVSDAHICDIIDKECIPLLRDIRSRLGLHGDSLIIPSDVHDHMVDHHLLFQHKFVGAVGGNIVDREHLGELFSLLAGKPDKTAHFKAGATFFFREHVVSILKFPTSPTEAVYDLVDSLPTCNGRGSRTRCMSLEALKVQMEWYTSHKFSDSNCTYIEKNKWNDSMADFDPRVFQAFVWANLPKPSN</sequence>
<dbReference type="InterPro" id="IPR015063">
    <property type="entry name" value="USP8_dimer"/>
</dbReference>
<name>A0AAD2FIB8_9STRA</name>
<accession>A0AAD2FIB8</accession>
<feature type="region of interest" description="Disordered" evidence="1">
    <location>
        <begin position="1"/>
        <end position="27"/>
    </location>
</feature>
<dbReference type="Proteomes" id="UP001295423">
    <property type="component" value="Unassembled WGS sequence"/>
</dbReference>
<organism evidence="3 4">
    <name type="scientific">Cylindrotheca closterium</name>
    <dbReference type="NCBI Taxonomy" id="2856"/>
    <lineage>
        <taxon>Eukaryota</taxon>
        <taxon>Sar</taxon>
        <taxon>Stramenopiles</taxon>
        <taxon>Ochrophyta</taxon>
        <taxon>Bacillariophyta</taxon>
        <taxon>Bacillariophyceae</taxon>
        <taxon>Bacillariophycidae</taxon>
        <taxon>Bacillariales</taxon>
        <taxon>Bacillariaceae</taxon>
        <taxon>Cylindrotheca</taxon>
    </lineage>
</organism>
<feature type="compositionally biased region" description="Polar residues" evidence="1">
    <location>
        <begin position="257"/>
        <end position="266"/>
    </location>
</feature>
<dbReference type="Gene3D" id="1.20.58.80">
    <property type="entry name" value="Phosphotransferase system, lactose/cellobiose-type IIA subunit"/>
    <property type="match status" value="1"/>
</dbReference>
<dbReference type="AlphaFoldDB" id="A0AAD2FIB8"/>
<dbReference type="PANTHER" id="PTHR12947">
    <property type="entry name" value="AMSH-LIKE PROTEASE"/>
    <property type="match status" value="1"/>
</dbReference>
<comment type="caution">
    <text evidence="3">The sequence shown here is derived from an EMBL/GenBank/DDBJ whole genome shotgun (WGS) entry which is preliminary data.</text>
</comment>
<evidence type="ECO:0000259" key="2">
    <source>
        <dbReference type="Pfam" id="PF08969"/>
    </source>
</evidence>
<feature type="domain" description="USP8 dimerisation" evidence="2">
    <location>
        <begin position="32"/>
        <end position="115"/>
    </location>
</feature>
<reference evidence="3" key="1">
    <citation type="submission" date="2023-08" db="EMBL/GenBank/DDBJ databases">
        <authorList>
            <person name="Audoor S."/>
            <person name="Bilcke G."/>
        </authorList>
    </citation>
    <scope>NUCLEOTIDE SEQUENCE</scope>
</reference>
<evidence type="ECO:0000313" key="4">
    <source>
        <dbReference type="Proteomes" id="UP001295423"/>
    </source>
</evidence>
<feature type="region of interest" description="Disordered" evidence="1">
    <location>
        <begin position="143"/>
        <end position="170"/>
    </location>
</feature>
<feature type="compositionally biased region" description="Polar residues" evidence="1">
    <location>
        <begin position="193"/>
        <end position="206"/>
    </location>
</feature>
<dbReference type="EMBL" id="CAKOGP040001002">
    <property type="protein sequence ID" value="CAJ1941417.1"/>
    <property type="molecule type" value="Genomic_DNA"/>
</dbReference>
<evidence type="ECO:0000313" key="3">
    <source>
        <dbReference type="EMBL" id="CAJ1941417.1"/>
    </source>
</evidence>
<dbReference type="Pfam" id="PF08969">
    <property type="entry name" value="USP8_dimer"/>
    <property type="match status" value="1"/>
</dbReference>
<feature type="compositionally biased region" description="Acidic residues" evidence="1">
    <location>
        <begin position="207"/>
        <end position="216"/>
    </location>
</feature>
<gene>
    <name evidence="3" type="ORF">CYCCA115_LOCUS7511</name>
</gene>
<proteinExistence type="predicted"/>
<keyword evidence="4" id="KW-1185">Reference proteome</keyword>
<feature type="region of interest" description="Disordered" evidence="1">
    <location>
        <begin position="186"/>
        <end position="280"/>
    </location>
</feature>